<gene>
    <name evidence="2" type="ORF">SPC83_07900</name>
</gene>
<protein>
    <submittedName>
        <fullName evidence="2">DUF2079 domain-containing protein</fullName>
    </submittedName>
</protein>
<feature type="transmembrane region" description="Helical" evidence="1">
    <location>
        <begin position="254"/>
        <end position="272"/>
    </location>
</feature>
<feature type="transmembrane region" description="Helical" evidence="1">
    <location>
        <begin position="284"/>
        <end position="301"/>
    </location>
</feature>
<feature type="transmembrane region" description="Helical" evidence="1">
    <location>
        <begin position="48"/>
        <end position="65"/>
    </location>
</feature>
<keyword evidence="1" id="KW-1133">Transmembrane helix</keyword>
<dbReference type="InterPro" id="IPR018650">
    <property type="entry name" value="STSV1_Orf64"/>
</dbReference>
<feature type="transmembrane region" description="Helical" evidence="1">
    <location>
        <begin position="510"/>
        <end position="529"/>
    </location>
</feature>
<feature type="transmembrane region" description="Helical" evidence="1">
    <location>
        <begin position="332"/>
        <end position="350"/>
    </location>
</feature>
<dbReference type="EMBL" id="JAXHDO010000007">
    <property type="protein sequence ID" value="MDY4338040.1"/>
    <property type="molecule type" value="Genomic_DNA"/>
</dbReference>
<keyword evidence="1" id="KW-0472">Membrane</keyword>
<feature type="transmembrane region" description="Helical" evidence="1">
    <location>
        <begin position="307"/>
        <end position="325"/>
    </location>
</feature>
<proteinExistence type="predicted"/>
<reference evidence="2 3" key="1">
    <citation type="submission" date="2023-11" db="EMBL/GenBank/DDBJ databases">
        <title>Streptococcus wuxiensis sp. nov., Streptococcus jiangnanensis sp. nov., Streptococcus fermentans sp. nov., three novel members of the genus Streptococcus isolated from breast milk.</title>
        <authorList>
            <person name="Zhou Y."/>
            <person name="Yang B."/>
        </authorList>
    </citation>
    <scope>NUCLEOTIDE SEQUENCE [LARGE SCALE GENOMIC DNA]</scope>
    <source>
        <strain evidence="2 3">21WXBC0057M1</strain>
    </source>
</reference>
<feature type="transmembrane region" description="Helical" evidence="1">
    <location>
        <begin position="396"/>
        <end position="417"/>
    </location>
</feature>
<evidence type="ECO:0000313" key="2">
    <source>
        <dbReference type="EMBL" id="MDY4338040.1"/>
    </source>
</evidence>
<sequence>MEKVLGNIFEKRKQFLSYGLGAYLIVILLNLLHYAPQDLFLSLNSGPVFDKILVFLIAAVFIGVVEIKSSLNIRRINILISCLALFFAVYKSISFFLALGLLLLAVVLFVFFKFKGETLSFLYLFTVVGTLPRLLTLVDSNFNDTALGFHAVDLTTTRFYTLIWPVVLAVIFSAVLILLFVQLPVKEFLEKHKKIVWWAVLSLSIIYVLYLCVVVYYKVKTIEVTTFDIGIFSQMFERMNTDWTPITTLERDRVLSHFAVHISPIFYLMLPFYKLFPYVETLDILQVLIAFSAIIPLKLLLPKFKLSKLTNILTVAWFVLFPVITTSGGTHLHENCFLTALIFWLFYFIVSEQKLGIIGSTLLLLLVKEDAFIYVISIGAYFLLQKRFTLSKTTKVRILLADIVLPIVYFMFAMYLLSAYGEGGMVSRFDTYLQNGESGLLMVLKNLLTHPEYVISTIFTAKRLGYLFLMLAPLCFLPLVQRSWENYLLALPLVVINLLPNWPYQYDIGFQYSYGSAALLFLMTLLSLEELQIHKILQEKLIVLTVTIGIVVSGILLHQLTHKWNFNIGYYHQNKQNFDNIKYTLESLPSESSVVAEHPYTPILRKHQKLYDIFYHNGQKVDSSIDFVVIPRKSKDTSELYVELVKQYEQLGYKESSYSSDEIFILEKPQ</sequence>
<accession>A0ABU5FSX1</accession>
<feature type="transmembrane region" description="Helical" evidence="1">
    <location>
        <begin position="162"/>
        <end position="183"/>
    </location>
</feature>
<keyword evidence="3" id="KW-1185">Reference proteome</keyword>
<feature type="transmembrane region" description="Helical" evidence="1">
    <location>
        <begin position="96"/>
        <end position="114"/>
    </location>
</feature>
<keyword evidence="1" id="KW-0812">Transmembrane</keyword>
<evidence type="ECO:0000256" key="1">
    <source>
        <dbReference type="SAM" id="Phobius"/>
    </source>
</evidence>
<name>A0ABU5FSX1_9STRE</name>
<dbReference type="Proteomes" id="UP001272345">
    <property type="component" value="Unassembled WGS sequence"/>
</dbReference>
<feature type="transmembrane region" description="Helical" evidence="1">
    <location>
        <begin position="362"/>
        <end position="384"/>
    </location>
</feature>
<dbReference type="Pfam" id="PF09852">
    <property type="entry name" value="DUF2079"/>
    <property type="match status" value="1"/>
</dbReference>
<comment type="caution">
    <text evidence="2">The sequence shown here is derived from an EMBL/GenBank/DDBJ whole genome shotgun (WGS) entry which is preliminary data.</text>
</comment>
<evidence type="ECO:0000313" key="3">
    <source>
        <dbReference type="Proteomes" id="UP001272345"/>
    </source>
</evidence>
<organism evidence="2 3">
    <name type="scientific">Streptococcus wuxiensis</name>
    <dbReference type="NCBI Taxonomy" id="3095078"/>
    <lineage>
        <taxon>Bacteria</taxon>
        <taxon>Bacillati</taxon>
        <taxon>Bacillota</taxon>
        <taxon>Bacilli</taxon>
        <taxon>Lactobacillales</taxon>
        <taxon>Streptococcaceae</taxon>
        <taxon>Streptococcus</taxon>
    </lineage>
</organism>
<feature type="transmembrane region" description="Helical" evidence="1">
    <location>
        <begin position="541"/>
        <end position="560"/>
    </location>
</feature>
<feature type="transmembrane region" description="Helical" evidence="1">
    <location>
        <begin position="195"/>
        <end position="217"/>
    </location>
</feature>
<dbReference type="RefSeq" id="WP_320694034.1">
    <property type="nucleotide sequence ID" value="NZ_JAXHDO010000007.1"/>
</dbReference>
<feature type="transmembrane region" description="Helical" evidence="1">
    <location>
        <begin position="15"/>
        <end position="36"/>
    </location>
</feature>
<feature type="transmembrane region" description="Helical" evidence="1">
    <location>
        <begin position="121"/>
        <end position="142"/>
    </location>
</feature>
<feature type="transmembrane region" description="Helical" evidence="1">
    <location>
        <begin position="464"/>
        <end position="480"/>
    </location>
</feature>